<dbReference type="EMBL" id="JTDE01000222">
    <property type="protein sequence ID" value="KAF7261923.1"/>
    <property type="molecule type" value="Genomic_DNA"/>
</dbReference>
<dbReference type="InterPro" id="IPR045860">
    <property type="entry name" value="Snake_toxin-like_sf"/>
</dbReference>
<proteinExistence type="predicted"/>
<dbReference type="Proteomes" id="UP000822476">
    <property type="component" value="Unassembled WGS sequence"/>
</dbReference>
<comment type="caution">
    <text evidence="2">The sequence shown here is derived from an EMBL/GenBank/DDBJ whole genome shotgun (WGS) entry which is preliminary data.</text>
</comment>
<dbReference type="OrthoDB" id="6248368at2759"/>
<dbReference type="SUPFAM" id="SSF57302">
    <property type="entry name" value="Snake toxin-like"/>
    <property type="match status" value="1"/>
</dbReference>
<evidence type="ECO:0000313" key="2">
    <source>
        <dbReference type="EMBL" id="KAF7261923.1"/>
    </source>
</evidence>
<feature type="chain" id="PRO_5035802248" evidence="1">
    <location>
        <begin position="24"/>
        <end position="116"/>
    </location>
</feature>
<name>A0A8S9Z8Y1_9TREM</name>
<evidence type="ECO:0000313" key="3">
    <source>
        <dbReference type="Proteomes" id="UP000822476"/>
    </source>
</evidence>
<reference evidence="2" key="1">
    <citation type="submission" date="2019-07" db="EMBL/GenBank/DDBJ databases">
        <title>Annotation for the trematode Paragonimus miyazaki's.</title>
        <authorList>
            <person name="Choi Y.-J."/>
        </authorList>
    </citation>
    <scope>NUCLEOTIDE SEQUENCE</scope>
    <source>
        <strain evidence="2">Japan</strain>
    </source>
</reference>
<accession>A0A8S9Z8Y1</accession>
<feature type="signal peptide" evidence="1">
    <location>
        <begin position="1"/>
        <end position="23"/>
    </location>
</feature>
<evidence type="ECO:0000256" key="1">
    <source>
        <dbReference type="SAM" id="SignalP"/>
    </source>
</evidence>
<gene>
    <name evidence="2" type="ORF">EG68_00771</name>
</gene>
<dbReference type="AlphaFoldDB" id="A0A8S9Z8Y1"/>
<keyword evidence="1" id="KW-0732">Signal</keyword>
<keyword evidence="3" id="KW-1185">Reference proteome</keyword>
<sequence length="116" mass="12858">MLWTTLITIFLLIGVGIITETTANITCYVCNDCPLSSSLNENRTQSGCTRCVAQNLNGFVTRSCMNECPKGPPKDFSGRYVRYCCQTNFCNGSDRVGFRLAAWSIITAFGVSMFNR</sequence>
<protein>
    <submittedName>
        <fullName evidence="2">Uncharacterized protein</fullName>
    </submittedName>
</protein>
<organism evidence="2 3">
    <name type="scientific">Paragonimus skrjabini miyazakii</name>
    <dbReference type="NCBI Taxonomy" id="59628"/>
    <lineage>
        <taxon>Eukaryota</taxon>
        <taxon>Metazoa</taxon>
        <taxon>Spiralia</taxon>
        <taxon>Lophotrochozoa</taxon>
        <taxon>Platyhelminthes</taxon>
        <taxon>Trematoda</taxon>
        <taxon>Digenea</taxon>
        <taxon>Plagiorchiida</taxon>
        <taxon>Troglotremata</taxon>
        <taxon>Troglotrematidae</taxon>
        <taxon>Paragonimus</taxon>
    </lineage>
</organism>